<keyword evidence="2" id="KW-0812">Transmembrane</keyword>
<accession>A0A081BWH7</accession>
<dbReference type="InterPro" id="IPR047698">
    <property type="entry name" value="ArsF-like"/>
</dbReference>
<organism evidence="3">
    <name type="scientific">Vecturithrix granuli</name>
    <dbReference type="NCBI Taxonomy" id="1499967"/>
    <lineage>
        <taxon>Bacteria</taxon>
        <taxon>Candidatus Moduliflexota</taxon>
        <taxon>Candidatus Vecturitrichia</taxon>
        <taxon>Candidatus Vecturitrichales</taxon>
        <taxon>Candidatus Vecturitrichaceae</taxon>
        <taxon>Candidatus Vecturithrix</taxon>
    </lineage>
</organism>
<evidence type="ECO:0000256" key="2">
    <source>
        <dbReference type="SAM" id="Phobius"/>
    </source>
</evidence>
<keyword evidence="4" id="KW-1185">Reference proteome</keyword>
<dbReference type="STRING" id="1499967.U27_03645"/>
<dbReference type="EMBL" id="DF820465">
    <property type="protein sequence ID" value="GAK56682.1"/>
    <property type="molecule type" value="Genomic_DNA"/>
</dbReference>
<name>A0A081BWH7_VECG1</name>
<protein>
    <submittedName>
        <fullName evidence="3">Uncharacterized protein</fullName>
    </submittedName>
</protein>
<dbReference type="AlphaFoldDB" id="A0A081BWH7"/>
<keyword evidence="2" id="KW-0472">Membrane</keyword>
<evidence type="ECO:0000313" key="4">
    <source>
        <dbReference type="Proteomes" id="UP000030661"/>
    </source>
</evidence>
<evidence type="ECO:0000256" key="1">
    <source>
        <dbReference type="SAM" id="MobiDB-lite"/>
    </source>
</evidence>
<reference evidence="3" key="1">
    <citation type="journal article" date="2015" name="PeerJ">
        <title>First genomic representation of candidate bacterial phylum KSB3 points to enhanced environmental sensing as a trigger of wastewater bulking.</title>
        <authorList>
            <person name="Sekiguchi Y."/>
            <person name="Ohashi A."/>
            <person name="Parks D.H."/>
            <person name="Yamauchi T."/>
            <person name="Tyson G.W."/>
            <person name="Hugenholtz P."/>
        </authorList>
    </citation>
    <scope>NUCLEOTIDE SEQUENCE [LARGE SCALE GENOMIC DNA]</scope>
</reference>
<feature type="transmembrane region" description="Helical" evidence="2">
    <location>
        <begin position="34"/>
        <end position="53"/>
    </location>
</feature>
<dbReference type="Proteomes" id="UP000030661">
    <property type="component" value="Unassembled WGS sequence"/>
</dbReference>
<feature type="region of interest" description="Disordered" evidence="1">
    <location>
        <begin position="1"/>
        <end position="26"/>
    </location>
</feature>
<dbReference type="HOGENOM" id="CLU_1634253_0_0_0"/>
<sequence length="191" mass="21538">MSKKKKRMKTPAAPPQPTPQSDPAASVNAKRRTIIIAVLLIGLLGLMSAGVIVKLSQNTVVSALQPDAPQAFAMPENQPHSPTKKIVVYYFHGTARCSSCQTIEELTHFAVADGFQSELKEGSLEFHAINAETPENRHFIQEYRLYTKSVIVSAVVNGKEMRWKNLEKIWELYYDQKAFVDYIQQEIRAYL</sequence>
<evidence type="ECO:0000313" key="3">
    <source>
        <dbReference type="EMBL" id="GAK56682.1"/>
    </source>
</evidence>
<dbReference type="NCBIfam" id="NF040494">
    <property type="entry name" value="nitrored_ArsF"/>
    <property type="match status" value="1"/>
</dbReference>
<keyword evidence="2" id="KW-1133">Transmembrane helix</keyword>
<proteinExistence type="predicted"/>
<gene>
    <name evidence="3" type="ORF">U27_03645</name>
</gene>
<dbReference type="eggNOG" id="ENOG5033193">
    <property type="taxonomic scope" value="Bacteria"/>
</dbReference>